<evidence type="ECO:0000313" key="1">
    <source>
        <dbReference type="EMBL" id="GAA4754630.1"/>
    </source>
</evidence>
<proteinExistence type="predicted"/>
<dbReference type="RefSeq" id="WP_345482111.1">
    <property type="nucleotide sequence ID" value="NZ_BAABLP010000007.1"/>
</dbReference>
<evidence type="ECO:0000313" key="2">
    <source>
        <dbReference type="Proteomes" id="UP001500121"/>
    </source>
</evidence>
<reference evidence="2" key="1">
    <citation type="journal article" date="2019" name="Int. J. Syst. Evol. Microbiol.">
        <title>The Global Catalogue of Microorganisms (GCM) 10K type strain sequencing project: providing services to taxonomists for standard genome sequencing and annotation.</title>
        <authorList>
            <consortium name="The Broad Institute Genomics Platform"/>
            <consortium name="The Broad Institute Genome Sequencing Center for Infectious Disease"/>
            <person name="Wu L."/>
            <person name="Ma J."/>
        </authorList>
    </citation>
    <scope>NUCLEOTIDE SEQUENCE [LARGE SCALE GENOMIC DNA]</scope>
    <source>
        <strain evidence="2">JCM 19015</strain>
    </source>
</reference>
<accession>A0ABP8ZEZ8</accession>
<sequence>MTVTSVDIDKQVLEEAKEVFGVKTNKEAIDLALRDAVLRRHQLDAIDALTAIQVDRDPQPARYGEA</sequence>
<dbReference type="InterPro" id="IPR019239">
    <property type="entry name" value="VapB_antitoxin"/>
</dbReference>
<evidence type="ECO:0008006" key="3">
    <source>
        <dbReference type="Google" id="ProtNLM"/>
    </source>
</evidence>
<dbReference type="Proteomes" id="UP001500121">
    <property type="component" value="Unassembled WGS sequence"/>
</dbReference>
<comment type="caution">
    <text evidence="1">The sequence shown here is derived from an EMBL/GenBank/DDBJ whole genome shotgun (WGS) entry which is preliminary data.</text>
</comment>
<gene>
    <name evidence="1" type="ORF">GCM10025783_29630</name>
</gene>
<dbReference type="Pfam" id="PF09957">
    <property type="entry name" value="VapB_antitoxin"/>
    <property type="match status" value="1"/>
</dbReference>
<organism evidence="1 2">
    <name type="scientific">Amnibacterium soli</name>
    <dbReference type="NCBI Taxonomy" id="1282736"/>
    <lineage>
        <taxon>Bacteria</taxon>
        <taxon>Bacillati</taxon>
        <taxon>Actinomycetota</taxon>
        <taxon>Actinomycetes</taxon>
        <taxon>Micrococcales</taxon>
        <taxon>Microbacteriaceae</taxon>
        <taxon>Amnibacterium</taxon>
    </lineage>
</organism>
<dbReference type="EMBL" id="BAABLP010000007">
    <property type="protein sequence ID" value="GAA4754630.1"/>
    <property type="molecule type" value="Genomic_DNA"/>
</dbReference>
<name>A0ABP8ZEZ8_9MICO</name>
<keyword evidence="2" id="KW-1185">Reference proteome</keyword>
<protein>
    <recommendedName>
        <fullName evidence="3">DUF2191 domain-containing protein</fullName>
    </recommendedName>
</protein>